<dbReference type="InterPro" id="IPR027417">
    <property type="entry name" value="P-loop_NTPase"/>
</dbReference>
<keyword evidence="5 7" id="KW-0067">ATP-binding</keyword>
<dbReference type="PANTHER" id="PTHR43335">
    <property type="entry name" value="ABC TRANSPORTER, ATP-BINDING PROTEIN"/>
    <property type="match status" value="1"/>
</dbReference>
<dbReference type="PROSITE" id="PS50893">
    <property type="entry name" value="ABC_TRANSPORTER_2"/>
    <property type="match status" value="1"/>
</dbReference>
<evidence type="ECO:0000256" key="4">
    <source>
        <dbReference type="ARBA" id="ARBA00022741"/>
    </source>
</evidence>
<keyword evidence="3" id="KW-1003">Cell membrane</keyword>
<dbReference type="InterPro" id="IPR003593">
    <property type="entry name" value="AAA+_ATPase"/>
</dbReference>
<dbReference type="CDD" id="cd03264">
    <property type="entry name" value="ABC_drug_resistance_like"/>
    <property type="match status" value="1"/>
</dbReference>
<comment type="caution">
    <text evidence="7">The sequence shown here is derived from an EMBL/GenBank/DDBJ whole genome shotgun (WGS) entry which is preliminary data.</text>
</comment>
<comment type="similarity">
    <text evidence="1">Belongs to the ABC transporter superfamily.</text>
</comment>
<gene>
    <name evidence="7" type="ORF">GTP56_16345</name>
</gene>
<keyword evidence="3" id="KW-0472">Membrane</keyword>
<dbReference type="Gene3D" id="3.40.50.300">
    <property type="entry name" value="P-loop containing nucleotide triphosphate hydrolases"/>
    <property type="match status" value="1"/>
</dbReference>
<dbReference type="GO" id="GO:0016887">
    <property type="term" value="F:ATP hydrolysis activity"/>
    <property type="evidence" value="ECO:0007669"/>
    <property type="project" value="InterPro"/>
</dbReference>
<evidence type="ECO:0000259" key="6">
    <source>
        <dbReference type="PROSITE" id="PS50893"/>
    </source>
</evidence>
<evidence type="ECO:0000256" key="1">
    <source>
        <dbReference type="ARBA" id="ARBA00005417"/>
    </source>
</evidence>
<evidence type="ECO:0000256" key="5">
    <source>
        <dbReference type="ARBA" id="ARBA00022840"/>
    </source>
</evidence>
<proteinExistence type="inferred from homology"/>
<name>A0A7X4KHS8_9BURK</name>
<reference evidence="7 8" key="1">
    <citation type="submission" date="2019-12" db="EMBL/GenBank/DDBJ databases">
        <title>Novel species isolated from a subtropical stream in China.</title>
        <authorList>
            <person name="Lu H."/>
        </authorList>
    </citation>
    <scope>NUCLEOTIDE SEQUENCE [LARGE SCALE GENOMIC DNA]</scope>
    <source>
        <strain evidence="7 8">FT134W</strain>
    </source>
</reference>
<dbReference type="PANTHER" id="PTHR43335:SF2">
    <property type="entry name" value="ABC TRANSPORTER, ATP-BINDING PROTEIN"/>
    <property type="match status" value="1"/>
</dbReference>
<evidence type="ECO:0000313" key="8">
    <source>
        <dbReference type="Proteomes" id="UP000469734"/>
    </source>
</evidence>
<dbReference type="EMBL" id="WWCR01000016">
    <property type="protein sequence ID" value="MYM73765.1"/>
    <property type="molecule type" value="Genomic_DNA"/>
</dbReference>
<organism evidence="7 8">
    <name type="scientific">Duganella margarita</name>
    <dbReference type="NCBI Taxonomy" id="2692170"/>
    <lineage>
        <taxon>Bacteria</taxon>
        <taxon>Pseudomonadati</taxon>
        <taxon>Pseudomonadota</taxon>
        <taxon>Betaproteobacteria</taxon>
        <taxon>Burkholderiales</taxon>
        <taxon>Oxalobacteraceae</taxon>
        <taxon>Telluria group</taxon>
        <taxon>Duganella</taxon>
    </lineage>
</organism>
<dbReference type="Pfam" id="PF00005">
    <property type="entry name" value="ABC_tran"/>
    <property type="match status" value="1"/>
</dbReference>
<evidence type="ECO:0000256" key="3">
    <source>
        <dbReference type="ARBA" id="ARBA00022475"/>
    </source>
</evidence>
<dbReference type="SUPFAM" id="SSF52540">
    <property type="entry name" value="P-loop containing nucleoside triphosphate hydrolases"/>
    <property type="match status" value="1"/>
</dbReference>
<dbReference type="InterPro" id="IPR003439">
    <property type="entry name" value="ABC_transporter-like_ATP-bd"/>
</dbReference>
<keyword evidence="2" id="KW-0813">Transport</keyword>
<sequence length="295" mass="32177">MVELRNVVKTFGKNVRAVDDVSLTLPAGVVGLIGHNGAGKTTLMQMIATIAKPTSGQILFDGVDIVKKPEAMRTRLGFLPQDFGVYPNLSALEFMQYFAALKGVRDPARIRRLLELVNLHDHADRQAAGFSGGMRRRLGIAQALLNDPDVLIVDEPTAGLDPEERLRFRHLLSEIGLRKLVIVSTHIVSDIENMAGRLAVMNQGRLVACDTPDSFVQRARNQVWSVTVAAPDYDALRAQLQVLQAQRHADGITLRIAHPTSPLAGAVPVEPTLEEALMAQRYALSAVRDSVELAA</sequence>
<feature type="domain" description="ABC transporter" evidence="6">
    <location>
        <begin position="2"/>
        <end position="228"/>
    </location>
</feature>
<dbReference type="Proteomes" id="UP000469734">
    <property type="component" value="Unassembled WGS sequence"/>
</dbReference>
<evidence type="ECO:0000313" key="7">
    <source>
        <dbReference type="EMBL" id="MYM73765.1"/>
    </source>
</evidence>
<protein>
    <submittedName>
        <fullName evidence="7">ATP-binding cassette domain-containing protein</fullName>
    </submittedName>
</protein>
<dbReference type="GO" id="GO:0005524">
    <property type="term" value="F:ATP binding"/>
    <property type="evidence" value="ECO:0007669"/>
    <property type="project" value="UniProtKB-KW"/>
</dbReference>
<dbReference type="PROSITE" id="PS00211">
    <property type="entry name" value="ABC_TRANSPORTER_1"/>
    <property type="match status" value="1"/>
</dbReference>
<dbReference type="RefSeq" id="WP_161050844.1">
    <property type="nucleotide sequence ID" value="NZ_WWCR01000016.1"/>
</dbReference>
<dbReference type="InterPro" id="IPR017871">
    <property type="entry name" value="ABC_transporter-like_CS"/>
</dbReference>
<dbReference type="SMART" id="SM00382">
    <property type="entry name" value="AAA"/>
    <property type="match status" value="1"/>
</dbReference>
<dbReference type="AlphaFoldDB" id="A0A7X4KHS8"/>
<keyword evidence="4" id="KW-0547">Nucleotide-binding</keyword>
<accession>A0A7X4KHS8</accession>
<evidence type="ECO:0000256" key="2">
    <source>
        <dbReference type="ARBA" id="ARBA00022448"/>
    </source>
</evidence>